<feature type="transmembrane region" description="Helical" evidence="7">
    <location>
        <begin position="83"/>
        <end position="106"/>
    </location>
</feature>
<name>A0A553UHU8_9DEIO</name>
<feature type="transmembrane region" description="Helical" evidence="7">
    <location>
        <begin position="112"/>
        <end position="129"/>
    </location>
</feature>
<dbReference type="InterPro" id="IPR011701">
    <property type="entry name" value="MFS"/>
</dbReference>
<evidence type="ECO:0000256" key="3">
    <source>
        <dbReference type="ARBA" id="ARBA00022448"/>
    </source>
</evidence>
<feature type="transmembrane region" description="Helical" evidence="7">
    <location>
        <begin position="12"/>
        <end position="38"/>
    </location>
</feature>
<dbReference type="Pfam" id="PF07690">
    <property type="entry name" value="MFS_1"/>
    <property type="match status" value="1"/>
</dbReference>
<dbReference type="InterPro" id="IPR020846">
    <property type="entry name" value="MFS_dom"/>
</dbReference>
<dbReference type="PROSITE" id="PS00216">
    <property type="entry name" value="SUGAR_TRANSPORT_1"/>
    <property type="match status" value="1"/>
</dbReference>
<comment type="subcellular location">
    <subcellularLocation>
        <location evidence="1">Membrane</location>
        <topology evidence="1">Multi-pass membrane protein</topology>
    </subcellularLocation>
</comment>
<comment type="similarity">
    <text evidence="2">Belongs to the major facilitator superfamily. TCR/Tet family.</text>
</comment>
<sequence length="412" mass="42686">MHESPQTPAKKAPLLFLLVTAFLFAMGISLVFPVLPFIVAQYVPQVSQQAIVIGLLGAAYAFLSFFSAPVLGALSDAYGRRPILILSLLGSAIGYVLFGIGGSLWVLFVGRIVEGLFAGGFGALFGYVADTTPEEERGRVFGLLGATTGAAFILGPAIGGLASHLSLNAPMFLAAGVSLLNMLWGLFVLPESLPASRRVAHFDAAHLNPLKQLSGALAFPAVRRLVTVSVLFLLPLSILQITLALLGRDTLGWGPSRVSTLFIIIGATDIVAQGVLLPFLIRVLKERGVAVLGLSVGVIGMLCMALLPVFPQAALLYVGTLFFAVGEGMFSAAQNTLISIAAPAEAQGQVQGGAQAIGSLAQVVGPLGGGQLYSRVGPGATYGTMVALVLVALGLLLRQKPLAVSSTESRIA</sequence>
<evidence type="ECO:0000256" key="2">
    <source>
        <dbReference type="ARBA" id="ARBA00007520"/>
    </source>
</evidence>
<dbReference type="PROSITE" id="PS50850">
    <property type="entry name" value="MFS"/>
    <property type="match status" value="1"/>
</dbReference>
<dbReference type="EMBL" id="VKDB01000036">
    <property type="protein sequence ID" value="TSA79798.1"/>
    <property type="molecule type" value="Genomic_DNA"/>
</dbReference>
<dbReference type="GO" id="GO:0022857">
    <property type="term" value="F:transmembrane transporter activity"/>
    <property type="evidence" value="ECO:0007669"/>
    <property type="project" value="InterPro"/>
</dbReference>
<dbReference type="Gene3D" id="1.20.1250.20">
    <property type="entry name" value="MFS general substrate transporter like domains"/>
    <property type="match status" value="1"/>
</dbReference>
<dbReference type="SUPFAM" id="SSF103473">
    <property type="entry name" value="MFS general substrate transporter"/>
    <property type="match status" value="1"/>
</dbReference>
<dbReference type="PANTHER" id="PTHR23504">
    <property type="entry name" value="MAJOR FACILITATOR SUPERFAMILY DOMAIN-CONTAINING PROTEIN 10"/>
    <property type="match status" value="1"/>
</dbReference>
<dbReference type="OrthoDB" id="9793283at2"/>
<dbReference type="InterPro" id="IPR036259">
    <property type="entry name" value="MFS_trans_sf"/>
</dbReference>
<gene>
    <name evidence="9" type="ORF">FNU79_17330</name>
</gene>
<feature type="transmembrane region" description="Helical" evidence="7">
    <location>
        <begin position="225"/>
        <end position="246"/>
    </location>
</feature>
<feature type="transmembrane region" description="Helical" evidence="7">
    <location>
        <begin position="141"/>
        <end position="163"/>
    </location>
</feature>
<keyword evidence="4 7" id="KW-0812">Transmembrane</keyword>
<dbReference type="PRINTS" id="PR01035">
    <property type="entry name" value="TCRTETA"/>
</dbReference>
<feature type="transmembrane region" description="Helical" evidence="7">
    <location>
        <begin position="50"/>
        <end position="71"/>
    </location>
</feature>
<feature type="transmembrane region" description="Helical" evidence="7">
    <location>
        <begin position="379"/>
        <end position="397"/>
    </location>
</feature>
<evidence type="ECO:0000256" key="4">
    <source>
        <dbReference type="ARBA" id="ARBA00022692"/>
    </source>
</evidence>
<evidence type="ECO:0000313" key="10">
    <source>
        <dbReference type="Proteomes" id="UP000316092"/>
    </source>
</evidence>
<keyword evidence="10" id="KW-1185">Reference proteome</keyword>
<keyword evidence="3" id="KW-0813">Transport</keyword>
<keyword evidence="5 7" id="KW-1133">Transmembrane helix</keyword>
<feature type="transmembrane region" description="Helical" evidence="7">
    <location>
        <begin position="288"/>
        <end position="310"/>
    </location>
</feature>
<protein>
    <submittedName>
        <fullName evidence="9">TCR/Tet family MFS transporter</fullName>
    </submittedName>
</protein>
<dbReference type="Proteomes" id="UP000316092">
    <property type="component" value="Unassembled WGS sequence"/>
</dbReference>
<evidence type="ECO:0000256" key="6">
    <source>
        <dbReference type="ARBA" id="ARBA00023136"/>
    </source>
</evidence>
<feature type="domain" description="Major facilitator superfamily (MFS) profile" evidence="8">
    <location>
        <begin position="13"/>
        <end position="404"/>
    </location>
</feature>
<keyword evidence="6 7" id="KW-0472">Membrane</keyword>
<dbReference type="PANTHER" id="PTHR23504:SF15">
    <property type="entry name" value="MAJOR FACILITATOR SUPERFAMILY (MFS) PROFILE DOMAIN-CONTAINING PROTEIN"/>
    <property type="match status" value="1"/>
</dbReference>
<organism evidence="9 10">
    <name type="scientific">Deinococcus detaillensis</name>
    <dbReference type="NCBI Taxonomy" id="2592048"/>
    <lineage>
        <taxon>Bacteria</taxon>
        <taxon>Thermotogati</taxon>
        <taxon>Deinococcota</taxon>
        <taxon>Deinococci</taxon>
        <taxon>Deinococcales</taxon>
        <taxon>Deinococcaceae</taxon>
        <taxon>Deinococcus</taxon>
    </lineage>
</organism>
<evidence type="ECO:0000256" key="1">
    <source>
        <dbReference type="ARBA" id="ARBA00004141"/>
    </source>
</evidence>
<evidence type="ECO:0000256" key="7">
    <source>
        <dbReference type="SAM" id="Phobius"/>
    </source>
</evidence>
<dbReference type="RefSeq" id="WP_143722049.1">
    <property type="nucleotide sequence ID" value="NZ_VKDB01000036.1"/>
</dbReference>
<evidence type="ECO:0000256" key="5">
    <source>
        <dbReference type="ARBA" id="ARBA00022989"/>
    </source>
</evidence>
<accession>A0A553UHU8</accession>
<feature type="transmembrane region" description="Helical" evidence="7">
    <location>
        <begin position="258"/>
        <end position="281"/>
    </location>
</feature>
<evidence type="ECO:0000313" key="9">
    <source>
        <dbReference type="EMBL" id="TSA79798.1"/>
    </source>
</evidence>
<dbReference type="GO" id="GO:0016020">
    <property type="term" value="C:membrane"/>
    <property type="evidence" value="ECO:0007669"/>
    <property type="project" value="UniProtKB-SubCell"/>
</dbReference>
<dbReference type="InterPro" id="IPR005829">
    <property type="entry name" value="Sugar_transporter_CS"/>
</dbReference>
<feature type="transmembrane region" description="Helical" evidence="7">
    <location>
        <begin position="169"/>
        <end position="189"/>
    </location>
</feature>
<reference evidence="9 10" key="1">
    <citation type="submission" date="2019-07" db="EMBL/GenBank/DDBJ databases">
        <title>Deinococcus detaillus sp. nov., isolated from humus soil in Antarctica.</title>
        <authorList>
            <person name="Zhang K."/>
        </authorList>
    </citation>
    <scope>NUCLEOTIDE SEQUENCE [LARGE SCALE GENOMIC DNA]</scope>
    <source>
        <strain evidence="9 10">H1</strain>
    </source>
</reference>
<dbReference type="AlphaFoldDB" id="A0A553UHU8"/>
<dbReference type="InterPro" id="IPR001958">
    <property type="entry name" value="Tet-R_TetA/multi-R_MdtG-like"/>
</dbReference>
<evidence type="ECO:0000259" key="8">
    <source>
        <dbReference type="PROSITE" id="PS50850"/>
    </source>
</evidence>
<proteinExistence type="inferred from homology"/>
<comment type="caution">
    <text evidence="9">The sequence shown here is derived from an EMBL/GenBank/DDBJ whole genome shotgun (WGS) entry which is preliminary data.</text>
</comment>